<accession>A0A519BMI6</accession>
<dbReference type="Pfam" id="PF02635">
    <property type="entry name" value="DsrE"/>
    <property type="match status" value="1"/>
</dbReference>
<reference evidence="5 6" key="1">
    <citation type="journal article" date="2019" name="ISME J.">
        <title>Insights into ecological role of a new deltaproteobacterial order Candidatus Acidulodesulfobacterales by metagenomics and metatranscriptomics.</title>
        <authorList>
            <person name="Tan S."/>
            <person name="Liu J."/>
            <person name="Fang Y."/>
            <person name="Hedlund B.P."/>
            <person name="Lian Z.H."/>
            <person name="Huang L.Y."/>
            <person name="Li J.T."/>
            <person name="Huang L.N."/>
            <person name="Li W.J."/>
            <person name="Jiang H.C."/>
            <person name="Dong H.L."/>
            <person name="Shu W.S."/>
        </authorList>
    </citation>
    <scope>NUCLEOTIDE SEQUENCE [LARGE SCALE GENOMIC DNA]</scope>
    <source>
        <strain evidence="5">AP1</strain>
    </source>
</reference>
<keyword evidence="4 5" id="KW-0808">Transferase</keyword>
<dbReference type="PANTHER" id="PTHR34874:SF1">
    <property type="entry name" value="PROTEIN YCHN"/>
    <property type="match status" value="1"/>
</dbReference>
<dbReference type="AlphaFoldDB" id="A0A519BMI6"/>
<evidence type="ECO:0000313" key="6">
    <source>
        <dbReference type="Proteomes" id="UP000319296"/>
    </source>
</evidence>
<dbReference type="GO" id="GO:0016783">
    <property type="term" value="F:sulfurtransferase activity"/>
    <property type="evidence" value="ECO:0007669"/>
    <property type="project" value="InterPro"/>
</dbReference>
<dbReference type="SUPFAM" id="SSF75169">
    <property type="entry name" value="DsrEFH-like"/>
    <property type="match status" value="1"/>
</dbReference>
<name>A0A519BMI6_9DELT</name>
<gene>
    <name evidence="5" type="primary">tusD</name>
    <name evidence="5" type="ORF">EVG15_05500</name>
</gene>
<dbReference type="Proteomes" id="UP000319296">
    <property type="component" value="Unassembled WGS sequence"/>
</dbReference>
<dbReference type="EMBL" id="SGBB01000008">
    <property type="protein sequence ID" value="RZD18487.1"/>
    <property type="molecule type" value="Genomic_DNA"/>
</dbReference>
<dbReference type="InterPro" id="IPR003787">
    <property type="entry name" value="Sulphur_relay_DsrE/F-like"/>
</dbReference>
<comment type="caution">
    <text evidence="5">The sequence shown here is derived from an EMBL/GenBank/DDBJ whole genome shotgun (WGS) entry which is preliminary data.</text>
</comment>
<evidence type="ECO:0000256" key="4">
    <source>
        <dbReference type="ARBA" id="ARBA00022679"/>
    </source>
</evidence>
<evidence type="ECO:0000256" key="2">
    <source>
        <dbReference type="ARBA" id="ARBA00007067"/>
    </source>
</evidence>
<comment type="similarity">
    <text evidence="2">Belongs to the DsrE/TusD family.</text>
</comment>
<dbReference type="GO" id="GO:0008033">
    <property type="term" value="P:tRNA processing"/>
    <property type="evidence" value="ECO:0007669"/>
    <property type="project" value="InterPro"/>
</dbReference>
<organism evidence="5 6">
    <name type="scientific">Candidatus Acididesulfobacter diazotrophicus</name>
    <dbReference type="NCBI Taxonomy" id="2597226"/>
    <lineage>
        <taxon>Bacteria</taxon>
        <taxon>Deltaproteobacteria</taxon>
        <taxon>Candidatus Acidulodesulfobacterales</taxon>
        <taxon>Candidatus Acididesulfobacter</taxon>
    </lineage>
</organism>
<dbReference type="NCBIfam" id="TIGR03012">
    <property type="entry name" value="sulf_tusD_dsrE"/>
    <property type="match status" value="1"/>
</dbReference>
<evidence type="ECO:0000256" key="3">
    <source>
        <dbReference type="ARBA" id="ARBA00022490"/>
    </source>
</evidence>
<proteinExistence type="inferred from homology"/>
<dbReference type="PANTHER" id="PTHR34874">
    <property type="entry name" value="PROTEIN YCHN"/>
    <property type="match status" value="1"/>
</dbReference>
<comment type="subcellular location">
    <subcellularLocation>
        <location evidence="1">Cytoplasm</location>
    </subcellularLocation>
</comment>
<sequence>MKFGILVKESPYNFQAFDSAYNFVIAAIKKGHEITGIFFYDDAVYAANKYLDPPQGERNIRLYMDDLKSKGVRLVVCVAAGKRRGLTNDTVSGSAEISGLGQLLELSIESDRLITF</sequence>
<evidence type="ECO:0000313" key="5">
    <source>
        <dbReference type="EMBL" id="RZD18487.1"/>
    </source>
</evidence>
<dbReference type="GO" id="GO:0005829">
    <property type="term" value="C:cytosol"/>
    <property type="evidence" value="ECO:0007669"/>
    <property type="project" value="TreeGrafter"/>
</dbReference>
<dbReference type="Gene3D" id="3.40.1260.10">
    <property type="entry name" value="DsrEFH-like"/>
    <property type="match status" value="1"/>
</dbReference>
<dbReference type="InterPro" id="IPR027396">
    <property type="entry name" value="DsrEFH-like"/>
</dbReference>
<protein>
    <submittedName>
        <fullName evidence="5">Sulfurtransferase complex subunit TusD</fullName>
    </submittedName>
</protein>
<keyword evidence="3" id="KW-0963">Cytoplasm</keyword>
<dbReference type="InterPro" id="IPR017463">
    <property type="entry name" value="Sulphur_relay_TusD/DsrE"/>
</dbReference>
<evidence type="ECO:0000256" key="1">
    <source>
        <dbReference type="ARBA" id="ARBA00004496"/>
    </source>
</evidence>